<feature type="non-terminal residue" evidence="1">
    <location>
        <position position="424"/>
    </location>
</feature>
<evidence type="ECO:0000313" key="1">
    <source>
        <dbReference type="EMBL" id="SVA36989.1"/>
    </source>
</evidence>
<dbReference type="EMBL" id="UINC01008208">
    <property type="protein sequence ID" value="SVA36989.1"/>
    <property type="molecule type" value="Genomic_DNA"/>
</dbReference>
<organism evidence="1">
    <name type="scientific">marine metagenome</name>
    <dbReference type="NCBI Taxonomy" id="408172"/>
    <lineage>
        <taxon>unclassified sequences</taxon>
        <taxon>metagenomes</taxon>
        <taxon>ecological metagenomes</taxon>
    </lineage>
</organism>
<name>A0A381V9C7_9ZZZZ</name>
<sequence length="424" mass="48641">MKPNLPMRKILSIIIFISILSARSPYTYVYLLPFENIQNDPAVEWIAGGLTDMVHQELKNHLGLRMKTKEDLEIIMNDRSLMMNQPRGSRNVLILGKFNRQLDKVHVSIQMVDVATWEELGVRKIMEVYTQIPSLNKAVGTAVNQMITPYLPSQPIAKVSPFPAFSEPKDEVKRHTVSLESEKIVSSLDQQIAELEASMDVLLGARVRNKDQPKKEVPRFDAGEWTMDFDVDRKFEDNPENAANTQMLSAVLDQLLTNPYDVELQRPEFEYHEDDELYMTVRFPVIYKLKDKIIKDMLGTLPYTSLEQNGTLTIFYFDKNSFNFPKKHVELIKSGAFRIIPVIRILDKNRNTLIVVADTPDSYWHTKTSNKVLYVPQHQFSPLIDFAIGGWSMQVAMETVEIQAVYEFILPVADVESLSNVSVK</sequence>
<protein>
    <submittedName>
        <fullName evidence="1">Uncharacterized protein</fullName>
    </submittedName>
</protein>
<accession>A0A381V9C7</accession>
<proteinExistence type="predicted"/>
<dbReference type="AlphaFoldDB" id="A0A381V9C7"/>
<gene>
    <name evidence="1" type="ORF">METZ01_LOCUS89843</name>
</gene>
<reference evidence="1" key="1">
    <citation type="submission" date="2018-05" db="EMBL/GenBank/DDBJ databases">
        <authorList>
            <person name="Lanie J.A."/>
            <person name="Ng W.-L."/>
            <person name="Kazmierczak K.M."/>
            <person name="Andrzejewski T.M."/>
            <person name="Davidsen T.M."/>
            <person name="Wayne K.J."/>
            <person name="Tettelin H."/>
            <person name="Glass J.I."/>
            <person name="Rusch D."/>
            <person name="Podicherti R."/>
            <person name="Tsui H.-C.T."/>
            <person name="Winkler M.E."/>
        </authorList>
    </citation>
    <scope>NUCLEOTIDE SEQUENCE</scope>
</reference>